<reference evidence="14" key="1">
    <citation type="submission" date="2013-03" db="EMBL/GenBank/DDBJ databases">
        <title>The Genome Sequence of Anopheles epiroticus epiroticus2.</title>
        <authorList>
            <consortium name="The Broad Institute Genomics Platform"/>
            <person name="Neafsey D.E."/>
            <person name="Howell P."/>
            <person name="Walker B."/>
            <person name="Young S.K."/>
            <person name="Zeng Q."/>
            <person name="Gargeya S."/>
            <person name="Fitzgerald M."/>
            <person name="Haas B."/>
            <person name="Abouelleil A."/>
            <person name="Allen A.W."/>
            <person name="Alvarado L."/>
            <person name="Arachchi H.M."/>
            <person name="Berlin A.M."/>
            <person name="Chapman S.B."/>
            <person name="Gainer-Dewar J."/>
            <person name="Goldberg J."/>
            <person name="Griggs A."/>
            <person name="Gujja S."/>
            <person name="Hansen M."/>
            <person name="Howarth C."/>
            <person name="Imamovic A."/>
            <person name="Ireland A."/>
            <person name="Larimer J."/>
            <person name="McCowan C."/>
            <person name="Murphy C."/>
            <person name="Pearson M."/>
            <person name="Poon T.W."/>
            <person name="Priest M."/>
            <person name="Roberts A."/>
            <person name="Saif S."/>
            <person name="Shea T."/>
            <person name="Sisk P."/>
            <person name="Sykes S."/>
            <person name="Wortman J."/>
            <person name="Nusbaum C."/>
            <person name="Birren B."/>
        </authorList>
    </citation>
    <scope>NUCLEOTIDE SEQUENCE [LARGE SCALE GENOMIC DNA]</scope>
    <source>
        <strain evidence="14">Epiroticus2</strain>
    </source>
</reference>
<feature type="transmembrane region" description="Helical" evidence="11">
    <location>
        <begin position="409"/>
        <end position="428"/>
    </location>
</feature>
<dbReference type="PROSITE" id="PS50262">
    <property type="entry name" value="G_PROTEIN_RECEP_F1_2"/>
    <property type="match status" value="1"/>
</dbReference>
<feature type="region of interest" description="Disordered" evidence="10">
    <location>
        <begin position="66"/>
        <end position="85"/>
    </location>
</feature>
<evidence type="ECO:0000259" key="12">
    <source>
        <dbReference type="PROSITE" id="PS50262"/>
    </source>
</evidence>
<dbReference type="GO" id="GO:0004983">
    <property type="term" value="F:neuropeptide Y receptor activity"/>
    <property type="evidence" value="ECO:0007669"/>
    <property type="project" value="InterPro"/>
</dbReference>
<evidence type="ECO:0000256" key="1">
    <source>
        <dbReference type="ARBA" id="ARBA00004141"/>
    </source>
</evidence>
<dbReference type="Proteomes" id="UP000075885">
    <property type="component" value="Unassembled WGS sequence"/>
</dbReference>
<evidence type="ECO:0000256" key="9">
    <source>
        <dbReference type="RuleBase" id="RU000688"/>
    </source>
</evidence>
<evidence type="ECO:0000313" key="14">
    <source>
        <dbReference type="Proteomes" id="UP000075885"/>
    </source>
</evidence>
<evidence type="ECO:0000256" key="7">
    <source>
        <dbReference type="ARBA" id="ARBA00023170"/>
    </source>
</evidence>
<proteinExistence type="inferred from homology"/>
<keyword evidence="8 9" id="KW-0807">Transducer</keyword>
<dbReference type="PANTHER" id="PTHR45695">
    <property type="entry name" value="LEUCOKININ RECEPTOR-RELATED"/>
    <property type="match status" value="1"/>
</dbReference>
<evidence type="ECO:0000256" key="3">
    <source>
        <dbReference type="ARBA" id="ARBA00022692"/>
    </source>
</evidence>
<evidence type="ECO:0000256" key="5">
    <source>
        <dbReference type="ARBA" id="ARBA00023040"/>
    </source>
</evidence>
<sequence length="469" mass="53184">MRLIPTYRKKSVISLCMAMGSYRHVTSHHRTGMYCAASWKFWTKLLLIHVSYISIGAVRNGEWATKNSNEWRPPEPNPWSSFSGSADSPVTLLTSSLDHAAQSSSSAQHLAYHEVHRRNSVEVAEAIQSRADLPRSVTSFYQLEPNLPTVPSASPNTLETVEKHFLFRRDLSKTHSTALRHTLPTARAWADNRAGPICQDPGSMDGNCTTNRERPQTLITNASNTSYAEDLLVPFAPNRSSTTNESAFWTLKDLELATLQSPLEDNHTTQSYPPVNLNDHNDVLCDDDTEQLEYNENCFIDHNVTCVGDPDYCNLTYSEYRQLLMDYIYPSTGEWILIASHTVVFLMGLVGNALVCIAVYTNHTMRTVTNIFIVNLAVADFFVILFCLPPTVVWDVTETWFMGKAMCKVVIYFQTVSVTVSVLTLTFISIDRWYAICFPLRYKPRPERAWRSIALIWLIGFLSDSRYYS</sequence>
<evidence type="ECO:0000256" key="8">
    <source>
        <dbReference type="ARBA" id="ARBA00023224"/>
    </source>
</evidence>
<keyword evidence="14" id="KW-1185">Reference proteome</keyword>
<dbReference type="EnsemblMetazoa" id="AEPI008677-RA">
    <property type="protein sequence ID" value="AEPI008677-PA"/>
    <property type="gene ID" value="AEPI008677"/>
</dbReference>
<dbReference type="InterPro" id="IPR000611">
    <property type="entry name" value="NPY_rcpt"/>
</dbReference>
<dbReference type="PRINTS" id="PR00237">
    <property type="entry name" value="GPCRRHODOPSN"/>
</dbReference>
<dbReference type="VEuPathDB" id="VectorBase:AEPI008677"/>
<organism evidence="13 14">
    <name type="scientific">Anopheles epiroticus</name>
    <dbReference type="NCBI Taxonomy" id="199890"/>
    <lineage>
        <taxon>Eukaryota</taxon>
        <taxon>Metazoa</taxon>
        <taxon>Ecdysozoa</taxon>
        <taxon>Arthropoda</taxon>
        <taxon>Hexapoda</taxon>
        <taxon>Insecta</taxon>
        <taxon>Pterygota</taxon>
        <taxon>Neoptera</taxon>
        <taxon>Endopterygota</taxon>
        <taxon>Diptera</taxon>
        <taxon>Nematocera</taxon>
        <taxon>Culicoidea</taxon>
        <taxon>Culicidae</taxon>
        <taxon>Anophelinae</taxon>
        <taxon>Anopheles</taxon>
    </lineage>
</organism>
<evidence type="ECO:0000256" key="11">
    <source>
        <dbReference type="SAM" id="Phobius"/>
    </source>
</evidence>
<dbReference type="GO" id="GO:0005886">
    <property type="term" value="C:plasma membrane"/>
    <property type="evidence" value="ECO:0007669"/>
    <property type="project" value="TreeGrafter"/>
</dbReference>
<dbReference type="AlphaFoldDB" id="A0A182PNZ8"/>
<evidence type="ECO:0000256" key="2">
    <source>
        <dbReference type="ARBA" id="ARBA00010663"/>
    </source>
</evidence>
<dbReference type="InterPro" id="IPR017452">
    <property type="entry name" value="GPCR_Rhodpsn_7TM"/>
</dbReference>
<dbReference type="InterPro" id="IPR000276">
    <property type="entry name" value="GPCR_Rhodpsn"/>
</dbReference>
<keyword evidence="7 9" id="KW-0675">Receptor</keyword>
<keyword evidence="4 11" id="KW-1133">Transmembrane helix</keyword>
<keyword evidence="6 11" id="KW-0472">Membrane</keyword>
<reference evidence="13" key="2">
    <citation type="submission" date="2020-05" db="UniProtKB">
        <authorList>
            <consortium name="EnsemblMetazoa"/>
        </authorList>
    </citation>
    <scope>IDENTIFICATION</scope>
    <source>
        <strain evidence="13">Epiroticus2</strain>
    </source>
</reference>
<dbReference type="PANTHER" id="PTHR45695:SF15">
    <property type="entry name" value="OPSIN RH2"/>
    <property type="match status" value="1"/>
</dbReference>
<dbReference type="Gene3D" id="1.20.1070.10">
    <property type="entry name" value="Rhodopsin 7-helix transmembrane proteins"/>
    <property type="match status" value="1"/>
</dbReference>
<comment type="similarity">
    <text evidence="2 9">Belongs to the G-protein coupled receptor 1 family.</text>
</comment>
<dbReference type="PROSITE" id="PS00237">
    <property type="entry name" value="G_PROTEIN_RECEP_F1_1"/>
    <property type="match status" value="1"/>
</dbReference>
<feature type="transmembrane region" description="Helical" evidence="11">
    <location>
        <begin position="372"/>
        <end position="394"/>
    </location>
</feature>
<comment type="subcellular location">
    <subcellularLocation>
        <location evidence="1">Membrane</location>
        <topology evidence="1">Multi-pass membrane protein</topology>
    </subcellularLocation>
</comment>
<accession>A0A182PNZ8</accession>
<evidence type="ECO:0000256" key="10">
    <source>
        <dbReference type="SAM" id="MobiDB-lite"/>
    </source>
</evidence>
<protein>
    <recommendedName>
        <fullName evidence="12">G-protein coupled receptors family 1 profile domain-containing protein</fullName>
    </recommendedName>
</protein>
<name>A0A182PNZ8_9DIPT</name>
<feature type="domain" description="G-protein coupled receptors family 1 profile" evidence="12">
    <location>
        <begin position="351"/>
        <end position="469"/>
    </location>
</feature>
<dbReference type="SUPFAM" id="SSF81321">
    <property type="entry name" value="Family A G protein-coupled receptor-like"/>
    <property type="match status" value="1"/>
</dbReference>
<feature type="transmembrane region" description="Helical" evidence="11">
    <location>
        <begin position="335"/>
        <end position="360"/>
    </location>
</feature>
<keyword evidence="3 9" id="KW-0812">Transmembrane</keyword>
<evidence type="ECO:0000313" key="13">
    <source>
        <dbReference type="EnsemblMetazoa" id="AEPI008677-PA"/>
    </source>
</evidence>
<keyword evidence="5 9" id="KW-0297">G-protein coupled receptor</keyword>
<dbReference type="STRING" id="199890.A0A182PNZ8"/>
<dbReference type="PRINTS" id="PR01012">
    <property type="entry name" value="NRPEPTIDEYR"/>
</dbReference>
<evidence type="ECO:0000256" key="6">
    <source>
        <dbReference type="ARBA" id="ARBA00023136"/>
    </source>
</evidence>
<dbReference type="Pfam" id="PF00001">
    <property type="entry name" value="7tm_1"/>
    <property type="match status" value="1"/>
</dbReference>
<evidence type="ECO:0000256" key="4">
    <source>
        <dbReference type="ARBA" id="ARBA00022989"/>
    </source>
</evidence>